<comment type="caution">
    <text evidence="9">The sequence shown here is derived from an EMBL/GenBank/DDBJ whole genome shotgun (WGS) entry which is preliminary data.</text>
</comment>
<keyword evidence="3 7" id="KW-0812">Transmembrane</keyword>
<dbReference type="PANTHER" id="PTHR30572:SF4">
    <property type="entry name" value="ABC TRANSPORTER PERMEASE YTRF"/>
    <property type="match status" value="1"/>
</dbReference>
<feature type="transmembrane region" description="Helical" evidence="7">
    <location>
        <begin position="722"/>
        <end position="742"/>
    </location>
</feature>
<comment type="similarity">
    <text evidence="6">Belongs to the ABC-4 integral membrane protein family.</text>
</comment>
<organism evidence="9 10">
    <name type="scientific">Haloferula chungangensis</name>
    <dbReference type="NCBI Taxonomy" id="1048331"/>
    <lineage>
        <taxon>Bacteria</taxon>
        <taxon>Pseudomonadati</taxon>
        <taxon>Verrucomicrobiota</taxon>
        <taxon>Verrucomicrobiia</taxon>
        <taxon>Verrucomicrobiales</taxon>
        <taxon>Verrucomicrobiaceae</taxon>
        <taxon>Haloferula</taxon>
    </lineage>
</organism>
<proteinExistence type="inferred from homology"/>
<evidence type="ECO:0000313" key="10">
    <source>
        <dbReference type="Proteomes" id="UP001596472"/>
    </source>
</evidence>
<protein>
    <submittedName>
        <fullName evidence="9">FtsX-like permease family protein</fullName>
    </submittedName>
</protein>
<evidence type="ECO:0000256" key="6">
    <source>
        <dbReference type="ARBA" id="ARBA00038076"/>
    </source>
</evidence>
<keyword evidence="10" id="KW-1185">Reference proteome</keyword>
<dbReference type="Pfam" id="PF02687">
    <property type="entry name" value="FtsX"/>
    <property type="match status" value="2"/>
</dbReference>
<gene>
    <name evidence="9" type="ORF">ACFQY0_19880</name>
</gene>
<feature type="transmembrane region" description="Helical" evidence="7">
    <location>
        <begin position="18"/>
        <end position="38"/>
    </location>
</feature>
<comment type="subcellular location">
    <subcellularLocation>
        <location evidence="1">Cell membrane</location>
        <topology evidence="1">Multi-pass membrane protein</topology>
    </subcellularLocation>
</comment>
<dbReference type="RefSeq" id="WP_379716330.1">
    <property type="nucleotide sequence ID" value="NZ_JBHTBS010000017.1"/>
</dbReference>
<evidence type="ECO:0000256" key="5">
    <source>
        <dbReference type="ARBA" id="ARBA00023136"/>
    </source>
</evidence>
<feature type="transmembrane region" description="Helical" evidence="7">
    <location>
        <begin position="660"/>
        <end position="677"/>
    </location>
</feature>
<keyword evidence="5 7" id="KW-0472">Membrane</keyword>
<feature type="transmembrane region" description="Helical" evidence="7">
    <location>
        <begin position="484"/>
        <end position="507"/>
    </location>
</feature>
<feature type="transmembrane region" description="Helical" evidence="7">
    <location>
        <begin position="577"/>
        <end position="603"/>
    </location>
</feature>
<feature type="transmembrane region" description="Helical" evidence="7">
    <location>
        <begin position="1047"/>
        <end position="1067"/>
    </location>
</feature>
<sequence length="1083" mass="117691">MTALSFILRGLKHHHTGYLGVLLGSALGAMVLLGALFAGDSVKSTLRQIAEQRTGQTKLILTGGENLFRSQLASDIDDTSSALLQLRGQVNEPSGRSTGQVDLLGVDPRFWSFAPREMEAPQLSNRAWAINQELARTLDLSIDDAIILRLRKPGLVSGDAPLAENNDELITLRGTVTRILSDDEMGRFSLAATQLATPKVFLPLETLAEAIEHPNRANLILSRDESLATKVRSHAELADYGLTIKDIPLAQATEIRTERIFISLAIEEKIRQFVPNAKPTLTYLVNTLAANERETPYSMVTGADPSLAPFLPDDLEDDEIVLNSWEAEDLNAKVGDTVKLSYYVLSKTGTLIEEHADFTVRSVVPLEGLAADRLWTPDFPGIAEAENNADWESGLPLDTTRIRDKDETYWDDHRATPKAFITHRAAAKLWQNRWGSSTAFRSKVGPSSLIKGELLSTLTPTDAGLQVRDIATEAARAASSPVDIASLFLSMSFFLIFAAIALTAMLFRFNVEQRNSESGLLTAVGIPARKILRWRLAEGLVIITLGALSGTILAFAYTRGLLLFLEKIWNSGGERLFHFHAAPGSVIGGMVGFIVLMMITIWFTTRKQSKQTASLRLSAGNEEIPPSIQSRRPRLIAIISALIGIGSLAASRQLGPSSAFFLSGFAFLIAGLSVWRVRFTRPSSGARDSSRAPESPLPTSHVSLGTPAQLARLNLSRRPTRSLVAIGTLASAIFLVVSVTAFQKHGSGDWQKLSGGTGGYGTWIETSSPLTRLSSGKFEFQDDDIQDLLPIRVGSGDDASCFNLNSVSQPRLLAADTTKLEDRFTIKSTADGIAPSWATLREGEHLRAFIDETTLLWVLKMKLGDTIEYTDDQGTSFLVEIAGTLTESVFQGSFIVDESRFLAHYPSSSGYRLFLASTEKPPTEARPDLQKSLTDLGATVTPTAERLAAFHSVENTYISIFNVLGGLGVILGAAGLGLVTARNLAERKDELSMLHTIGISNRVIRSIITREVRTLILAALIIGLTAAIISILPSLPQQTSPQLTLTWIAVLALLTALCASFSAWLAYRASYRGEARTGRLSID</sequence>
<evidence type="ECO:0000256" key="7">
    <source>
        <dbReference type="SAM" id="Phobius"/>
    </source>
</evidence>
<dbReference type="Proteomes" id="UP001596472">
    <property type="component" value="Unassembled WGS sequence"/>
</dbReference>
<feature type="domain" description="ABC3 transporter permease C-terminal" evidence="8">
    <location>
        <begin position="963"/>
        <end position="1070"/>
    </location>
</feature>
<feature type="transmembrane region" description="Helical" evidence="7">
    <location>
        <begin position="635"/>
        <end position="654"/>
    </location>
</feature>
<feature type="transmembrane region" description="Helical" evidence="7">
    <location>
        <begin position="536"/>
        <end position="557"/>
    </location>
</feature>
<dbReference type="InterPro" id="IPR003838">
    <property type="entry name" value="ABC3_permease_C"/>
</dbReference>
<feature type="domain" description="ABC3 transporter permease C-terminal" evidence="8">
    <location>
        <begin position="490"/>
        <end position="611"/>
    </location>
</feature>
<evidence type="ECO:0000256" key="4">
    <source>
        <dbReference type="ARBA" id="ARBA00022989"/>
    </source>
</evidence>
<evidence type="ECO:0000256" key="1">
    <source>
        <dbReference type="ARBA" id="ARBA00004651"/>
    </source>
</evidence>
<feature type="transmembrane region" description="Helical" evidence="7">
    <location>
        <begin position="957"/>
        <end position="979"/>
    </location>
</feature>
<evidence type="ECO:0000313" key="9">
    <source>
        <dbReference type="EMBL" id="MFC7339463.1"/>
    </source>
</evidence>
<evidence type="ECO:0000256" key="3">
    <source>
        <dbReference type="ARBA" id="ARBA00022692"/>
    </source>
</evidence>
<dbReference type="PANTHER" id="PTHR30572">
    <property type="entry name" value="MEMBRANE COMPONENT OF TRANSPORTER-RELATED"/>
    <property type="match status" value="1"/>
</dbReference>
<keyword evidence="2" id="KW-1003">Cell membrane</keyword>
<dbReference type="EMBL" id="JBHTBS010000017">
    <property type="protein sequence ID" value="MFC7339463.1"/>
    <property type="molecule type" value="Genomic_DNA"/>
</dbReference>
<evidence type="ECO:0000256" key="2">
    <source>
        <dbReference type="ARBA" id="ARBA00022475"/>
    </source>
</evidence>
<reference evidence="10" key="1">
    <citation type="journal article" date="2019" name="Int. J. Syst. Evol. Microbiol.">
        <title>The Global Catalogue of Microorganisms (GCM) 10K type strain sequencing project: providing services to taxonomists for standard genome sequencing and annotation.</title>
        <authorList>
            <consortium name="The Broad Institute Genomics Platform"/>
            <consortium name="The Broad Institute Genome Sequencing Center for Infectious Disease"/>
            <person name="Wu L."/>
            <person name="Ma J."/>
        </authorList>
    </citation>
    <scope>NUCLEOTIDE SEQUENCE [LARGE SCALE GENOMIC DNA]</scope>
    <source>
        <strain evidence="10">CGMCC 4.1467</strain>
    </source>
</reference>
<name>A0ABW2LDQ9_9BACT</name>
<accession>A0ABW2LDQ9</accession>
<evidence type="ECO:0000259" key="8">
    <source>
        <dbReference type="Pfam" id="PF02687"/>
    </source>
</evidence>
<keyword evidence="4 7" id="KW-1133">Transmembrane helix</keyword>
<feature type="transmembrane region" description="Helical" evidence="7">
    <location>
        <begin position="1015"/>
        <end position="1035"/>
    </location>
</feature>
<dbReference type="InterPro" id="IPR050250">
    <property type="entry name" value="Macrolide_Exporter_MacB"/>
</dbReference>